<comment type="similarity">
    <text evidence="3">Belongs to the peptidase M50B family.</text>
</comment>
<feature type="domain" description="Peptidase M50" evidence="13">
    <location>
        <begin position="103"/>
        <end position="158"/>
    </location>
</feature>
<evidence type="ECO:0000256" key="6">
    <source>
        <dbReference type="ARBA" id="ARBA00022723"/>
    </source>
</evidence>
<feature type="transmembrane region" description="Helical" evidence="12">
    <location>
        <begin position="147"/>
        <end position="166"/>
    </location>
</feature>
<name>A0A7X2MXH7_9CLOT</name>
<evidence type="ECO:0000256" key="9">
    <source>
        <dbReference type="ARBA" id="ARBA00022989"/>
    </source>
</evidence>
<proteinExistence type="inferred from homology"/>
<keyword evidence="4 14" id="KW-0645">Protease</keyword>
<evidence type="ECO:0000256" key="7">
    <source>
        <dbReference type="ARBA" id="ARBA00022801"/>
    </source>
</evidence>
<protein>
    <submittedName>
        <fullName evidence="14">Metalloprotease</fullName>
    </submittedName>
</protein>
<dbReference type="GO" id="GO:0008237">
    <property type="term" value="F:metallopeptidase activity"/>
    <property type="evidence" value="ECO:0007669"/>
    <property type="project" value="UniProtKB-KW"/>
</dbReference>
<gene>
    <name evidence="14" type="ORF">FYJ33_05335</name>
</gene>
<dbReference type="GO" id="GO:0016020">
    <property type="term" value="C:membrane"/>
    <property type="evidence" value="ECO:0007669"/>
    <property type="project" value="UniProtKB-SubCell"/>
</dbReference>
<evidence type="ECO:0000259" key="13">
    <source>
        <dbReference type="Pfam" id="PF02163"/>
    </source>
</evidence>
<keyword evidence="11 12" id="KW-0472">Membrane</keyword>
<dbReference type="Pfam" id="PF02163">
    <property type="entry name" value="Peptidase_M50"/>
    <property type="match status" value="2"/>
</dbReference>
<organism evidence="14 15">
    <name type="scientific">Inconstantimicrobium porci</name>
    <dbReference type="NCBI Taxonomy" id="2652291"/>
    <lineage>
        <taxon>Bacteria</taxon>
        <taxon>Bacillati</taxon>
        <taxon>Bacillota</taxon>
        <taxon>Clostridia</taxon>
        <taxon>Eubacteriales</taxon>
        <taxon>Clostridiaceae</taxon>
        <taxon>Inconstantimicrobium</taxon>
    </lineage>
</organism>
<reference evidence="14 15" key="1">
    <citation type="submission" date="2019-08" db="EMBL/GenBank/DDBJ databases">
        <title>In-depth cultivation of the pig gut microbiome towards novel bacterial diversity and tailored functional studies.</title>
        <authorList>
            <person name="Wylensek D."/>
            <person name="Hitch T.C.A."/>
            <person name="Clavel T."/>
        </authorList>
    </citation>
    <scope>NUCLEOTIDE SEQUENCE [LARGE SCALE GENOMIC DNA]</scope>
    <source>
        <strain evidence="14 15">WCA-383-APC-5B</strain>
    </source>
</reference>
<evidence type="ECO:0000256" key="10">
    <source>
        <dbReference type="ARBA" id="ARBA00023049"/>
    </source>
</evidence>
<comment type="cofactor">
    <cofactor evidence="1">
        <name>Zn(2+)</name>
        <dbReference type="ChEBI" id="CHEBI:29105"/>
    </cofactor>
</comment>
<keyword evidence="5 12" id="KW-0812">Transmembrane</keyword>
<dbReference type="InterPro" id="IPR046342">
    <property type="entry name" value="CBS_dom_sf"/>
</dbReference>
<comment type="caution">
    <text evidence="14">The sequence shown here is derived from an EMBL/GenBank/DDBJ whole genome shotgun (WGS) entry which is preliminary data.</text>
</comment>
<keyword evidence="10 14" id="KW-0482">Metalloprotease</keyword>
<evidence type="ECO:0000313" key="14">
    <source>
        <dbReference type="EMBL" id="MSR90850.1"/>
    </source>
</evidence>
<dbReference type="PANTHER" id="PTHR39188:SF3">
    <property type="entry name" value="STAGE IV SPORULATION PROTEIN FB"/>
    <property type="match status" value="1"/>
</dbReference>
<evidence type="ECO:0000256" key="3">
    <source>
        <dbReference type="ARBA" id="ARBA00007931"/>
    </source>
</evidence>
<keyword evidence="7" id="KW-0378">Hydrolase</keyword>
<dbReference type="RefSeq" id="WP_154530731.1">
    <property type="nucleotide sequence ID" value="NZ_JAQXTV010000084.1"/>
</dbReference>
<dbReference type="InterPro" id="IPR008915">
    <property type="entry name" value="Peptidase_M50"/>
</dbReference>
<dbReference type="PANTHER" id="PTHR39188">
    <property type="entry name" value="MEMBRANE-ASSOCIATED ZINC METALLOPROTEASE M50B"/>
    <property type="match status" value="1"/>
</dbReference>
<feature type="transmembrane region" description="Helical" evidence="12">
    <location>
        <begin position="12"/>
        <end position="33"/>
    </location>
</feature>
<dbReference type="SUPFAM" id="SSF54631">
    <property type="entry name" value="CBS-domain pair"/>
    <property type="match status" value="1"/>
</dbReference>
<evidence type="ECO:0000256" key="4">
    <source>
        <dbReference type="ARBA" id="ARBA00022670"/>
    </source>
</evidence>
<dbReference type="GO" id="GO:0006508">
    <property type="term" value="P:proteolysis"/>
    <property type="evidence" value="ECO:0007669"/>
    <property type="project" value="UniProtKB-KW"/>
</dbReference>
<evidence type="ECO:0000256" key="8">
    <source>
        <dbReference type="ARBA" id="ARBA00022833"/>
    </source>
</evidence>
<evidence type="ECO:0000256" key="11">
    <source>
        <dbReference type="ARBA" id="ARBA00023136"/>
    </source>
</evidence>
<keyword evidence="9 12" id="KW-1133">Transmembrane helix</keyword>
<evidence type="ECO:0000313" key="15">
    <source>
        <dbReference type="Proteomes" id="UP000460287"/>
    </source>
</evidence>
<dbReference type="EMBL" id="VULX01000005">
    <property type="protein sequence ID" value="MSR90850.1"/>
    <property type="molecule type" value="Genomic_DNA"/>
</dbReference>
<evidence type="ECO:0000256" key="5">
    <source>
        <dbReference type="ARBA" id="ARBA00022692"/>
    </source>
</evidence>
<evidence type="ECO:0000256" key="12">
    <source>
        <dbReference type="SAM" id="Phobius"/>
    </source>
</evidence>
<evidence type="ECO:0000256" key="1">
    <source>
        <dbReference type="ARBA" id="ARBA00001947"/>
    </source>
</evidence>
<accession>A0A7X2MXH7</accession>
<feature type="domain" description="Peptidase M50" evidence="13">
    <location>
        <begin position="28"/>
        <end position="96"/>
    </location>
</feature>
<evidence type="ECO:0000256" key="2">
    <source>
        <dbReference type="ARBA" id="ARBA00004141"/>
    </source>
</evidence>
<dbReference type="AlphaFoldDB" id="A0A7X2MXH7"/>
<dbReference type="GO" id="GO:0046872">
    <property type="term" value="F:metal ion binding"/>
    <property type="evidence" value="ECO:0007669"/>
    <property type="project" value="UniProtKB-KW"/>
</dbReference>
<dbReference type="Proteomes" id="UP000460287">
    <property type="component" value="Unassembled WGS sequence"/>
</dbReference>
<keyword evidence="15" id="KW-1185">Reference proteome</keyword>
<comment type="subcellular location">
    <subcellularLocation>
        <location evidence="2">Membrane</location>
        <topology evidence="2">Multi-pass membrane protein</topology>
    </subcellularLocation>
</comment>
<keyword evidence="6" id="KW-0479">Metal-binding</keyword>
<feature type="transmembrane region" description="Helical" evidence="12">
    <location>
        <begin position="108"/>
        <end position="126"/>
    </location>
</feature>
<feature type="transmembrane region" description="Helical" evidence="12">
    <location>
        <begin position="75"/>
        <end position="96"/>
    </location>
</feature>
<sequence length="286" mass="33152">MVKVSRWLFPQILILMILGWKSEIFLSFLFIIIHELSHYYAARALHVEVEKFNIHPLGTTIELQSIDELSHREEIIIFSVGALSNLMLAVIFLVIYKWLGSVFLHKCFVINLALGAFNLIPAIPLDGAKILKSILSLKMLFKKAHNIIIYSSFITVVLFCLILVINFYYGKINISILLITVMIFIETYKEKGRVMYIIMGDIIRKQKKFLKSKYIINRMISVHYKEGLLSLLGYTNKNTYHIFYVLDDNMKMIGEVTEQEVVEALKVYGNISLEEYINSRNKNTLV</sequence>
<keyword evidence="8" id="KW-0862">Zinc</keyword>